<feature type="domain" description="PPC" evidence="1">
    <location>
        <begin position="4"/>
        <end position="140"/>
    </location>
</feature>
<keyword evidence="2" id="KW-0238">DNA-binding</keyword>
<organism evidence="2 3">
    <name type="scientific">Irregularibacter muris</name>
    <dbReference type="NCBI Taxonomy" id="1796619"/>
    <lineage>
        <taxon>Bacteria</taxon>
        <taxon>Bacillati</taxon>
        <taxon>Bacillota</taxon>
        <taxon>Clostridia</taxon>
        <taxon>Eubacteriales</taxon>
        <taxon>Eubacteriaceae</taxon>
        <taxon>Irregularibacter</taxon>
    </lineage>
</organism>
<dbReference type="PANTHER" id="PTHR34988">
    <property type="entry name" value="PROTEIN, PUTATIVE-RELATED"/>
    <property type="match status" value="1"/>
</dbReference>
<dbReference type="Gene3D" id="3.30.1330.80">
    <property type="entry name" value="Hypothetical protein, similar to alpha- acetolactate decarboxylase, domain 2"/>
    <property type="match status" value="1"/>
</dbReference>
<gene>
    <name evidence="2" type="ORF">NSA47_00860</name>
</gene>
<reference evidence="2" key="1">
    <citation type="submission" date="2022-07" db="EMBL/GenBank/DDBJ databases">
        <title>Enhanced cultured diversity of the mouse gut microbiota enables custom-made synthetic communities.</title>
        <authorList>
            <person name="Afrizal A."/>
        </authorList>
    </citation>
    <scope>NUCLEOTIDE SEQUENCE</scope>
    <source>
        <strain evidence="2">DSM 28593</strain>
    </source>
</reference>
<evidence type="ECO:0000313" key="3">
    <source>
        <dbReference type="Proteomes" id="UP001205748"/>
    </source>
</evidence>
<protein>
    <submittedName>
        <fullName evidence="2">DNA-binding protein</fullName>
    </submittedName>
</protein>
<dbReference type="PANTHER" id="PTHR34988:SF1">
    <property type="entry name" value="DNA-BINDING PROTEIN"/>
    <property type="match status" value="1"/>
</dbReference>
<dbReference type="RefSeq" id="WP_257528943.1">
    <property type="nucleotide sequence ID" value="NZ_JANKAS010000001.1"/>
</dbReference>
<dbReference type="GO" id="GO:0003677">
    <property type="term" value="F:DNA binding"/>
    <property type="evidence" value="ECO:0007669"/>
    <property type="project" value="UniProtKB-KW"/>
</dbReference>
<evidence type="ECO:0000313" key="2">
    <source>
        <dbReference type="EMBL" id="MCR1897540.1"/>
    </source>
</evidence>
<keyword evidence="3" id="KW-1185">Reference proteome</keyword>
<dbReference type="CDD" id="cd11378">
    <property type="entry name" value="DUF296"/>
    <property type="match status" value="1"/>
</dbReference>
<proteinExistence type="predicted"/>
<sequence>MEYKKIGNKYIVRLNIGEDIVETLKTFCTEQQITLGWVQGIGAVDKANLGFFQVETKEYYTKDFTGDYEVTSLLGNVTTKDGEVYLHLHITLSDEEYKTYGGHLNSAIISVTGEIVIEAIEGTVERQMDEEIGINLFKFN</sequence>
<comment type="caution">
    <text evidence="2">The sequence shown here is derived from an EMBL/GenBank/DDBJ whole genome shotgun (WGS) entry which is preliminary data.</text>
</comment>
<accession>A0AAE3KYJ6</accession>
<dbReference type="AlphaFoldDB" id="A0AAE3KYJ6"/>
<dbReference type="Proteomes" id="UP001205748">
    <property type="component" value="Unassembled WGS sequence"/>
</dbReference>
<dbReference type="InterPro" id="IPR025707">
    <property type="entry name" value="DNA_bp_PD1"/>
</dbReference>
<dbReference type="Pfam" id="PF03479">
    <property type="entry name" value="PCC"/>
    <property type="match status" value="1"/>
</dbReference>
<dbReference type="EMBL" id="JANKAS010000001">
    <property type="protein sequence ID" value="MCR1897540.1"/>
    <property type="molecule type" value="Genomic_DNA"/>
</dbReference>
<dbReference type="PIRSF" id="PIRSF016702">
    <property type="entry name" value="DNA_bp_PD1"/>
    <property type="match status" value="1"/>
</dbReference>
<dbReference type="SUPFAM" id="SSF117856">
    <property type="entry name" value="AF0104/ALDC/Ptd012-like"/>
    <property type="match status" value="1"/>
</dbReference>
<evidence type="ECO:0000259" key="1">
    <source>
        <dbReference type="PROSITE" id="PS51742"/>
    </source>
</evidence>
<dbReference type="InterPro" id="IPR005175">
    <property type="entry name" value="PPC_dom"/>
</dbReference>
<dbReference type="PROSITE" id="PS51742">
    <property type="entry name" value="PPC"/>
    <property type="match status" value="1"/>
</dbReference>
<name>A0AAE3KYJ6_9FIRM</name>